<proteinExistence type="predicted"/>
<evidence type="ECO:0000313" key="2">
    <source>
        <dbReference type="Proteomes" id="UP000095472"/>
    </source>
</evidence>
<dbReference type="Proteomes" id="UP000095472">
    <property type="component" value="Chromosome"/>
</dbReference>
<name>A0ACD5GU44_9CYAN</name>
<gene>
    <name evidence="1" type="ORF">BH720_033525</name>
</gene>
<protein>
    <submittedName>
        <fullName evidence="1">Uncharacterized protein</fullName>
    </submittedName>
</protein>
<reference evidence="1 2" key="1">
    <citation type="journal article" date="2016" name="Genome Announc.">
        <title>Draft Genome Sequence of the Thermotolerant Cyanobacterium Desertifilum sp. IPPAS B-1220.</title>
        <authorList>
            <person name="Mironov K.S."/>
            <person name="Sinetova M.A."/>
            <person name="Bolatkhan K."/>
            <person name="Zayadan B.K."/>
            <person name="Ustinova V.V."/>
            <person name="Kupriyanova E.V."/>
            <person name="Skrypnik A.N."/>
            <person name="Gogoleva N.E."/>
            <person name="Gogolev Y.V."/>
            <person name="Los D.A."/>
        </authorList>
    </citation>
    <scope>NUCLEOTIDE SEQUENCE [LARGE SCALE GENOMIC DNA]</scope>
    <source>
        <strain evidence="1 2">IPPAS B-1220</strain>
    </source>
</reference>
<sequence>MALDPDRNILLEDEAMETTARRSVGLGEGSPTALVLLGVTEDSLGKSLPTPLAAVGVLN</sequence>
<organism evidence="1 2">
    <name type="scientific">Desertifilum tharense IPPAS B-1220</name>
    <dbReference type="NCBI Taxonomy" id="1781255"/>
    <lineage>
        <taxon>Bacteria</taxon>
        <taxon>Bacillati</taxon>
        <taxon>Cyanobacteriota</taxon>
        <taxon>Cyanophyceae</taxon>
        <taxon>Desertifilales</taxon>
        <taxon>Desertifilaceae</taxon>
        <taxon>Desertifilum</taxon>
    </lineage>
</organism>
<accession>A0ACD5GU44</accession>
<keyword evidence="2" id="KW-1185">Reference proteome</keyword>
<evidence type="ECO:0000313" key="1">
    <source>
        <dbReference type="EMBL" id="XPM63964.1"/>
    </source>
</evidence>
<dbReference type="EMBL" id="CP182909">
    <property type="protein sequence ID" value="XPM63964.1"/>
    <property type="molecule type" value="Genomic_DNA"/>
</dbReference>